<dbReference type="Pfam" id="PF10067">
    <property type="entry name" value="DUF2306"/>
    <property type="match status" value="1"/>
</dbReference>
<comment type="caution">
    <text evidence="2">The sequence shown here is derived from an EMBL/GenBank/DDBJ whole genome shotgun (WGS) entry which is preliminary data.</text>
</comment>
<gene>
    <name evidence="2" type="ORF">LCGC14_0000620</name>
</gene>
<protein>
    <recommendedName>
        <fullName evidence="3">DUF2306 domain-containing protein</fullName>
    </recommendedName>
</protein>
<evidence type="ECO:0000313" key="2">
    <source>
        <dbReference type="EMBL" id="KKO12054.1"/>
    </source>
</evidence>
<proteinExistence type="predicted"/>
<sequence length="228" mass="25295">MTSISTDKIDNPAATTTHNWPLVSTLFVLFAIPGIPAIFIVLGVLAGPMDSPLLVSLVNARYFESPLAVWVHGASGIALFLTVPLQFSPAFRLKHSQWHRVSGRIALLSAYILAASAVWMHHFLTPEALGMRYIGLIIVSLGLVMAFTLAFYHVLNGEIAAHRRWMYRAVAITLAVVTPLFIEVLAVFTLGQVETFRPFLTQLLYDYDRLIGLVINLVIAEWLIRSKP</sequence>
<dbReference type="EMBL" id="LAZR01000001">
    <property type="protein sequence ID" value="KKO12054.1"/>
    <property type="molecule type" value="Genomic_DNA"/>
</dbReference>
<feature type="transmembrane region" description="Helical" evidence="1">
    <location>
        <begin position="130"/>
        <end position="155"/>
    </location>
</feature>
<name>A0A0F9Z4C0_9ZZZZ</name>
<feature type="transmembrane region" description="Helical" evidence="1">
    <location>
        <begin position="167"/>
        <end position="187"/>
    </location>
</feature>
<accession>A0A0F9Z4C0</accession>
<feature type="transmembrane region" description="Helical" evidence="1">
    <location>
        <begin position="207"/>
        <end position="224"/>
    </location>
</feature>
<reference evidence="2" key="1">
    <citation type="journal article" date="2015" name="Nature">
        <title>Complex archaea that bridge the gap between prokaryotes and eukaryotes.</title>
        <authorList>
            <person name="Spang A."/>
            <person name="Saw J.H."/>
            <person name="Jorgensen S.L."/>
            <person name="Zaremba-Niedzwiedzka K."/>
            <person name="Martijn J."/>
            <person name="Lind A.E."/>
            <person name="van Eijk R."/>
            <person name="Schleper C."/>
            <person name="Guy L."/>
            <person name="Ettema T.J."/>
        </authorList>
    </citation>
    <scope>NUCLEOTIDE SEQUENCE</scope>
</reference>
<feature type="transmembrane region" description="Helical" evidence="1">
    <location>
        <begin position="20"/>
        <end position="47"/>
    </location>
</feature>
<feature type="transmembrane region" description="Helical" evidence="1">
    <location>
        <begin position="67"/>
        <end position="85"/>
    </location>
</feature>
<keyword evidence="1" id="KW-1133">Transmembrane helix</keyword>
<dbReference type="InterPro" id="IPR018750">
    <property type="entry name" value="DUF2306_membrane"/>
</dbReference>
<keyword evidence="1" id="KW-0812">Transmembrane</keyword>
<keyword evidence="1" id="KW-0472">Membrane</keyword>
<evidence type="ECO:0000256" key="1">
    <source>
        <dbReference type="SAM" id="Phobius"/>
    </source>
</evidence>
<dbReference type="AlphaFoldDB" id="A0A0F9Z4C0"/>
<feature type="transmembrane region" description="Helical" evidence="1">
    <location>
        <begin position="105"/>
        <end position="124"/>
    </location>
</feature>
<organism evidence="2">
    <name type="scientific">marine sediment metagenome</name>
    <dbReference type="NCBI Taxonomy" id="412755"/>
    <lineage>
        <taxon>unclassified sequences</taxon>
        <taxon>metagenomes</taxon>
        <taxon>ecological metagenomes</taxon>
    </lineage>
</organism>
<evidence type="ECO:0008006" key="3">
    <source>
        <dbReference type="Google" id="ProtNLM"/>
    </source>
</evidence>